<evidence type="ECO:0000256" key="4">
    <source>
        <dbReference type="ARBA" id="ARBA00023136"/>
    </source>
</evidence>
<dbReference type="OrthoDB" id="5278984at2759"/>
<keyword evidence="4 7" id="KW-0472">Membrane</keyword>
<evidence type="ECO:0000256" key="3">
    <source>
        <dbReference type="ARBA" id="ARBA00022989"/>
    </source>
</evidence>
<feature type="transmembrane region" description="Helical" evidence="7">
    <location>
        <begin position="180"/>
        <end position="198"/>
    </location>
</feature>
<dbReference type="InterPro" id="IPR049326">
    <property type="entry name" value="Rhodopsin_dom_fungi"/>
</dbReference>
<protein>
    <recommendedName>
        <fullName evidence="8">Rhodopsin domain-containing protein</fullName>
    </recommendedName>
</protein>
<dbReference type="EMBL" id="KZ678561">
    <property type="protein sequence ID" value="PSR79597.1"/>
    <property type="molecule type" value="Genomic_DNA"/>
</dbReference>
<feature type="region of interest" description="Disordered" evidence="6">
    <location>
        <begin position="312"/>
        <end position="334"/>
    </location>
</feature>
<dbReference type="PANTHER" id="PTHR33048:SF8">
    <property type="entry name" value="INTEGRAL MEMBRANE PROTEIN-RELATED"/>
    <property type="match status" value="1"/>
</dbReference>
<feature type="transmembrane region" description="Helical" evidence="7">
    <location>
        <begin position="218"/>
        <end position="236"/>
    </location>
</feature>
<dbReference type="AlphaFoldDB" id="A0A2T2ZYK1"/>
<evidence type="ECO:0000256" key="7">
    <source>
        <dbReference type="SAM" id="Phobius"/>
    </source>
</evidence>
<keyword evidence="3 7" id="KW-1133">Transmembrane helix</keyword>
<feature type="transmembrane region" description="Helical" evidence="7">
    <location>
        <begin position="21"/>
        <end position="45"/>
    </location>
</feature>
<evidence type="ECO:0000256" key="5">
    <source>
        <dbReference type="ARBA" id="ARBA00038359"/>
    </source>
</evidence>
<comment type="similarity">
    <text evidence="5">Belongs to the SAT4 family.</text>
</comment>
<evidence type="ECO:0000256" key="1">
    <source>
        <dbReference type="ARBA" id="ARBA00004141"/>
    </source>
</evidence>
<gene>
    <name evidence="9" type="ORF">BD289DRAFT_375278</name>
</gene>
<evidence type="ECO:0000313" key="10">
    <source>
        <dbReference type="Proteomes" id="UP000241462"/>
    </source>
</evidence>
<feature type="transmembrane region" description="Helical" evidence="7">
    <location>
        <begin position="143"/>
        <end position="168"/>
    </location>
</feature>
<dbReference type="InterPro" id="IPR052337">
    <property type="entry name" value="SAT4-like"/>
</dbReference>
<reference evidence="9 10" key="1">
    <citation type="journal article" date="2018" name="Mycol. Prog.">
        <title>Coniella lustricola, a new species from submerged detritus.</title>
        <authorList>
            <person name="Raudabaugh D.B."/>
            <person name="Iturriaga T."/>
            <person name="Carver A."/>
            <person name="Mondo S."/>
            <person name="Pangilinan J."/>
            <person name="Lipzen A."/>
            <person name="He G."/>
            <person name="Amirebrahimi M."/>
            <person name="Grigoriev I.V."/>
            <person name="Miller A.N."/>
        </authorList>
    </citation>
    <scope>NUCLEOTIDE SEQUENCE [LARGE SCALE GENOMIC DNA]</scope>
    <source>
        <strain evidence="9 10">B22-T-1</strain>
    </source>
</reference>
<feature type="domain" description="Rhodopsin" evidence="8">
    <location>
        <begin position="70"/>
        <end position="244"/>
    </location>
</feature>
<name>A0A2T2ZYK1_9PEZI</name>
<keyword evidence="10" id="KW-1185">Reference proteome</keyword>
<evidence type="ECO:0000259" key="8">
    <source>
        <dbReference type="Pfam" id="PF20684"/>
    </source>
</evidence>
<feature type="transmembrane region" description="Helical" evidence="7">
    <location>
        <begin position="101"/>
        <end position="131"/>
    </location>
</feature>
<evidence type="ECO:0000313" key="9">
    <source>
        <dbReference type="EMBL" id="PSR79597.1"/>
    </source>
</evidence>
<dbReference type="GO" id="GO:0016020">
    <property type="term" value="C:membrane"/>
    <property type="evidence" value="ECO:0007669"/>
    <property type="project" value="UniProtKB-SubCell"/>
</dbReference>
<comment type="subcellular location">
    <subcellularLocation>
        <location evidence="1">Membrane</location>
        <topology evidence="1">Multi-pass membrane protein</topology>
    </subcellularLocation>
</comment>
<dbReference type="Pfam" id="PF20684">
    <property type="entry name" value="Fung_rhodopsin"/>
    <property type="match status" value="1"/>
</dbReference>
<dbReference type="Proteomes" id="UP000241462">
    <property type="component" value="Unassembled WGS sequence"/>
</dbReference>
<proteinExistence type="inferred from homology"/>
<sequence>MAPTLTDSDIAYMEAHASDSLAINIIVCCAVCGFASGCFIAARIWSRMLIASRLSWSDWTLITAWLMICNEVLYCFVMGLIKLSLLFLYNSIFPQRQFRWVLWFTAFLIVSWVAYGTLTGILECVPVSALWDTTIAKSYCIDYGTLVVVAGVHNIVLDFIILILPMPLVWRLSMSRQKKFMLVFTFAMGGSAFIVSIVRQTYASKVGSTADSTWDDMPAALVSVAELMAGFLAASIPTYRPLWRYFTADGEKSIPVPDWSSSNNQETGVADRAWISKAKTRTHITTGRGLSSTQQDFGGISVTRDIELSTHHKFQPSSDNGWERGSESDCDAIL</sequence>
<feature type="transmembrane region" description="Helical" evidence="7">
    <location>
        <begin position="65"/>
        <end position="89"/>
    </location>
</feature>
<evidence type="ECO:0000256" key="6">
    <source>
        <dbReference type="SAM" id="MobiDB-lite"/>
    </source>
</evidence>
<accession>A0A2T2ZYK1</accession>
<dbReference type="InParanoid" id="A0A2T2ZYK1"/>
<organism evidence="9 10">
    <name type="scientific">Coniella lustricola</name>
    <dbReference type="NCBI Taxonomy" id="2025994"/>
    <lineage>
        <taxon>Eukaryota</taxon>
        <taxon>Fungi</taxon>
        <taxon>Dikarya</taxon>
        <taxon>Ascomycota</taxon>
        <taxon>Pezizomycotina</taxon>
        <taxon>Sordariomycetes</taxon>
        <taxon>Sordariomycetidae</taxon>
        <taxon>Diaporthales</taxon>
        <taxon>Schizoparmaceae</taxon>
        <taxon>Coniella</taxon>
    </lineage>
</organism>
<evidence type="ECO:0000256" key="2">
    <source>
        <dbReference type="ARBA" id="ARBA00022692"/>
    </source>
</evidence>
<dbReference type="PANTHER" id="PTHR33048">
    <property type="entry name" value="PTH11-LIKE INTEGRAL MEMBRANE PROTEIN (AFU_ORTHOLOGUE AFUA_5G11245)"/>
    <property type="match status" value="1"/>
</dbReference>
<keyword evidence="2 7" id="KW-0812">Transmembrane</keyword>